<evidence type="ECO:0000313" key="2">
    <source>
        <dbReference type="Proteomes" id="UP000011115"/>
    </source>
</evidence>
<dbReference type="HOGENOM" id="CLU_1565602_0_0_1"/>
<evidence type="ECO:0000313" key="1">
    <source>
        <dbReference type="EnsemblPlants" id="PGSC0003DMT400080719"/>
    </source>
</evidence>
<dbReference type="AlphaFoldDB" id="M1D3V8"/>
<sequence length="171" mass="20791">MHMTTADRYRAYLHQNTRICHIATRRGKEENINAVQRAKEYCHRYQKVTSYRRTSKWFGCYRWSFRIGGTETPHLHLRKSTKEKEISLQEEERTTGLIKGQSKLRELSCLHLGMNPDLYTTFKNQERKKGVNNERERKQTYRIASRSDRQKRHTGWKFLRQNDRKWKVEEQ</sequence>
<organism evidence="1 2">
    <name type="scientific">Solanum tuberosum</name>
    <name type="common">Potato</name>
    <dbReference type="NCBI Taxonomy" id="4113"/>
    <lineage>
        <taxon>Eukaryota</taxon>
        <taxon>Viridiplantae</taxon>
        <taxon>Streptophyta</taxon>
        <taxon>Embryophyta</taxon>
        <taxon>Tracheophyta</taxon>
        <taxon>Spermatophyta</taxon>
        <taxon>Magnoliopsida</taxon>
        <taxon>eudicotyledons</taxon>
        <taxon>Gunneridae</taxon>
        <taxon>Pentapetalae</taxon>
        <taxon>asterids</taxon>
        <taxon>lamiids</taxon>
        <taxon>Solanales</taxon>
        <taxon>Solanaceae</taxon>
        <taxon>Solanoideae</taxon>
        <taxon>Solaneae</taxon>
        <taxon>Solanum</taxon>
    </lineage>
</organism>
<reference evidence="1" key="2">
    <citation type="submission" date="2015-06" db="UniProtKB">
        <authorList>
            <consortium name="EnsemblPlants"/>
        </authorList>
    </citation>
    <scope>IDENTIFICATION</scope>
    <source>
        <strain evidence="1">DM1-3 516 R44</strain>
    </source>
</reference>
<dbReference type="InParanoid" id="M1D3V8"/>
<dbReference type="Gramene" id="PGSC0003DMT400080719">
    <property type="protein sequence ID" value="PGSC0003DMT400080719"/>
    <property type="gene ID" value="PGSC0003DMG401031436"/>
</dbReference>
<protein>
    <submittedName>
        <fullName evidence="1">Uncharacterized protein</fullName>
    </submittedName>
</protein>
<proteinExistence type="predicted"/>
<name>M1D3V8_SOLTU</name>
<dbReference type="EnsemblPlants" id="PGSC0003DMT400080719">
    <property type="protein sequence ID" value="PGSC0003DMT400080719"/>
    <property type="gene ID" value="PGSC0003DMG401031436"/>
</dbReference>
<keyword evidence="2" id="KW-1185">Reference proteome</keyword>
<dbReference type="PaxDb" id="4113-PGSC0003DMT400080719"/>
<dbReference type="Proteomes" id="UP000011115">
    <property type="component" value="Unassembled WGS sequence"/>
</dbReference>
<reference evidence="2" key="1">
    <citation type="journal article" date="2011" name="Nature">
        <title>Genome sequence and analysis of the tuber crop potato.</title>
        <authorList>
            <consortium name="The Potato Genome Sequencing Consortium"/>
        </authorList>
    </citation>
    <scope>NUCLEOTIDE SEQUENCE [LARGE SCALE GENOMIC DNA]</scope>
    <source>
        <strain evidence="2">cv. DM1-3 516 R44</strain>
    </source>
</reference>
<accession>M1D3V8</accession>